<evidence type="ECO:0000256" key="3">
    <source>
        <dbReference type="SAM" id="MobiDB-lite"/>
    </source>
</evidence>
<dbReference type="Gene3D" id="2.130.10.30">
    <property type="entry name" value="Regulator of chromosome condensation 1/beta-lactamase-inhibitor protein II"/>
    <property type="match status" value="2"/>
</dbReference>
<feature type="repeat" description="RCC1" evidence="2">
    <location>
        <begin position="182"/>
        <end position="233"/>
    </location>
</feature>
<evidence type="ECO:0000313" key="6">
    <source>
        <dbReference type="EMBL" id="KAB0798020.1"/>
    </source>
</evidence>
<dbReference type="FunCoup" id="A0A1Y1LGW8">
    <property type="interactions" value="1886"/>
</dbReference>
<dbReference type="OrthoDB" id="297375at2759"/>
<reference evidence="6 7" key="2">
    <citation type="journal article" date="2018" name="Elife">
        <title>Firefly genomes illuminate parallel origins of bioluminescence in beetles.</title>
        <authorList>
            <person name="Fallon T.R."/>
            <person name="Lower S.E."/>
            <person name="Chang C.H."/>
            <person name="Bessho-Uehara M."/>
            <person name="Martin G.J."/>
            <person name="Bewick A.J."/>
            <person name="Behringer M."/>
            <person name="Debat H.J."/>
            <person name="Wong I."/>
            <person name="Day J.C."/>
            <person name="Suvorov A."/>
            <person name="Silva C.J."/>
            <person name="Stanger-Hall K.F."/>
            <person name="Hall D.W."/>
            <person name="Schmitz R.J."/>
            <person name="Nelson D.R."/>
            <person name="Lewis S.M."/>
            <person name="Shigenobu S."/>
            <person name="Bybee S.M."/>
            <person name="Larracuente A.M."/>
            <person name="Oba Y."/>
            <person name="Weng J.K."/>
        </authorList>
    </citation>
    <scope>NUCLEOTIDE SEQUENCE [LARGE SCALE GENOMIC DNA]</scope>
    <source>
        <strain evidence="6">1611_PpyrPB1</strain>
        <tissue evidence="6">Whole body</tissue>
    </source>
</reference>
<feature type="repeat" description="RCC1" evidence="2">
    <location>
        <begin position="310"/>
        <end position="363"/>
    </location>
</feature>
<evidence type="ECO:0000256" key="2">
    <source>
        <dbReference type="PROSITE-ProRule" id="PRU00235"/>
    </source>
</evidence>
<dbReference type="PANTHER" id="PTHR46207">
    <property type="entry name" value="PROTEIN RCC2"/>
    <property type="match status" value="1"/>
</dbReference>
<dbReference type="EMBL" id="GEZM01060189">
    <property type="protein sequence ID" value="JAV71205.1"/>
    <property type="molecule type" value="Transcribed_RNA"/>
</dbReference>
<dbReference type="InterPro" id="IPR000408">
    <property type="entry name" value="Reg_chr_condens"/>
</dbReference>
<dbReference type="PROSITE" id="PS00626">
    <property type="entry name" value="RCC1_2"/>
    <property type="match status" value="2"/>
</dbReference>
<keyword evidence="1" id="KW-0677">Repeat</keyword>
<dbReference type="SUPFAM" id="SSF50985">
    <property type="entry name" value="RCC1/BLIP-II"/>
    <property type="match status" value="1"/>
</dbReference>
<dbReference type="InterPro" id="IPR028641">
    <property type="entry name" value="RCC2"/>
</dbReference>
<reference evidence="6" key="3">
    <citation type="submission" date="2019-08" db="EMBL/GenBank/DDBJ databases">
        <authorList>
            <consortium name="Photinus pyralis genome working group"/>
            <person name="Fallon T.R."/>
            <person name="Sander Lower S.E."/>
            <person name="Weng J.-K."/>
        </authorList>
    </citation>
    <scope>NUCLEOTIDE SEQUENCE</scope>
    <source>
        <strain evidence="6">1611_PpyrPB1</strain>
        <tissue evidence="6">Whole body</tissue>
    </source>
</reference>
<feature type="repeat" description="RCC1" evidence="2">
    <location>
        <begin position="130"/>
        <end position="181"/>
    </location>
</feature>
<dbReference type="InParanoid" id="A0A1Y1LGW8"/>
<dbReference type="InterPro" id="IPR058923">
    <property type="entry name" value="RCC1-like_dom"/>
</dbReference>
<keyword evidence="7" id="KW-1185">Reference proteome</keyword>
<feature type="region of interest" description="Disordered" evidence="3">
    <location>
        <begin position="1"/>
        <end position="39"/>
    </location>
</feature>
<feature type="domain" description="RCC1-like" evidence="4">
    <location>
        <begin position="168"/>
        <end position="458"/>
    </location>
</feature>
<dbReference type="EMBL" id="VVIM01000006">
    <property type="protein sequence ID" value="KAB0798020.1"/>
    <property type="molecule type" value="Genomic_DNA"/>
</dbReference>
<proteinExistence type="predicted"/>
<dbReference type="GO" id="GO:0016020">
    <property type="term" value="C:membrane"/>
    <property type="evidence" value="ECO:0007669"/>
    <property type="project" value="TreeGrafter"/>
</dbReference>
<sequence>MSSKRKRAPTKKAGPKKNKRKETEIDSELSDNSESENATQPDEVLIAGHGDLLDEALPLPQELLKTLIKPAGQLLICGLINWELTGRRDAKTTLKLHPNLYSPTRFTNYKIRLAVSGCVAAHNVLVTEEGKAMTFGRNQYGQLGLNNLTIVQEPTLVPALQDKNVIGVACGRNHTLFLTDTGTVYACGDNRSGQCGVGNLQPTILSPMRINYRGAPIIKVGCGAEFSVILDIKGGLHTFGLPEYGQLGHNTDGKYFKTSTKLCFNFETSPKRIVLFIERSKDGHVSPVDVSEIVDFSCGQNHTVAIDSKKRTFSWGFGGFGRLGHAEPKDEMVPRLIKYFDIQSRGVISVTCGSTFSLVVTDIGGLFMFGQSKRTGEANMYPKPVHDLTGWNIHHIAAGLTSIMIAADDAVIAWGASPCYGELGLGTVIKSSSTPREVQKLNGVKVLGLSMGYSHTLIIGQNSTPEQIAKLETLEEFEL</sequence>
<feature type="compositionally biased region" description="Basic residues" evidence="3">
    <location>
        <begin position="1"/>
        <end position="20"/>
    </location>
</feature>
<dbReference type="InterPro" id="IPR009091">
    <property type="entry name" value="RCC1/BLIP-II"/>
</dbReference>
<dbReference type="Pfam" id="PF25390">
    <property type="entry name" value="WD40_RLD"/>
    <property type="match status" value="1"/>
</dbReference>
<feature type="repeat" description="RCC1" evidence="2">
    <location>
        <begin position="409"/>
        <end position="462"/>
    </location>
</feature>
<dbReference type="Proteomes" id="UP000327044">
    <property type="component" value="Unassembled WGS sequence"/>
</dbReference>
<evidence type="ECO:0000313" key="5">
    <source>
        <dbReference type="EMBL" id="JAV71205.1"/>
    </source>
</evidence>
<accession>A0A1Y1LGW8</accession>
<feature type="compositionally biased region" description="Acidic residues" evidence="3">
    <location>
        <begin position="25"/>
        <end position="34"/>
    </location>
</feature>
<feature type="repeat" description="RCC1" evidence="2">
    <location>
        <begin position="234"/>
        <end position="309"/>
    </location>
</feature>
<dbReference type="PROSITE" id="PS50012">
    <property type="entry name" value="RCC1_3"/>
    <property type="match status" value="5"/>
</dbReference>
<name>A0A1Y1LGW8_PHOPY</name>
<dbReference type="AlphaFoldDB" id="A0A1Y1LGW8"/>
<reference evidence="5" key="1">
    <citation type="journal article" date="2016" name="Sci. Rep.">
        <title>Molecular characterization of firefly nuptial gifts: a multi-omics approach sheds light on postcopulatory sexual selection.</title>
        <authorList>
            <person name="Al-Wathiqui N."/>
            <person name="Fallon T.R."/>
            <person name="South A."/>
            <person name="Weng J.K."/>
            <person name="Lewis S.M."/>
        </authorList>
    </citation>
    <scope>NUCLEOTIDE SEQUENCE</scope>
</reference>
<organism evidence="5">
    <name type="scientific">Photinus pyralis</name>
    <name type="common">Common eastern firefly</name>
    <name type="synonym">Lampyris pyralis</name>
    <dbReference type="NCBI Taxonomy" id="7054"/>
    <lineage>
        <taxon>Eukaryota</taxon>
        <taxon>Metazoa</taxon>
        <taxon>Ecdysozoa</taxon>
        <taxon>Arthropoda</taxon>
        <taxon>Hexapoda</taxon>
        <taxon>Insecta</taxon>
        <taxon>Pterygota</taxon>
        <taxon>Neoptera</taxon>
        <taxon>Endopterygota</taxon>
        <taxon>Coleoptera</taxon>
        <taxon>Polyphaga</taxon>
        <taxon>Elateriformia</taxon>
        <taxon>Elateroidea</taxon>
        <taxon>Lampyridae</taxon>
        <taxon>Lampyrinae</taxon>
        <taxon>Photinus</taxon>
    </lineage>
</organism>
<dbReference type="PRINTS" id="PR00633">
    <property type="entry name" value="RCCNDNSATION"/>
</dbReference>
<gene>
    <name evidence="6" type="ORF">PPYR_09013</name>
</gene>
<protein>
    <recommendedName>
        <fullName evidence="4">RCC1-like domain-containing protein</fullName>
    </recommendedName>
</protein>
<evidence type="ECO:0000313" key="7">
    <source>
        <dbReference type="Proteomes" id="UP000327044"/>
    </source>
</evidence>
<evidence type="ECO:0000256" key="1">
    <source>
        <dbReference type="ARBA" id="ARBA00022737"/>
    </source>
</evidence>
<evidence type="ECO:0000259" key="4">
    <source>
        <dbReference type="Pfam" id="PF25390"/>
    </source>
</evidence>
<dbReference type="PANTHER" id="PTHR46207:SF1">
    <property type="entry name" value="PROTEIN RCC2"/>
    <property type="match status" value="1"/>
</dbReference>
<dbReference type="GO" id="GO:0031267">
    <property type="term" value="F:small GTPase binding"/>
    <property type="evidence" value="ECO:0007669"/>
    <property type="project" value="TreeGrafter"/>
</dbReference>